<dbReference type="EMBL" id="FQVK01000001">
    <property type="protein sequence ID" value="SHE29625.1"/>
    <property type="molecule type" value="Genomic_DNA"/>
</dbReference>
<dbReference type="PANTHER" id="PTHR47359">
    <property type="entry name" value="PEPTIDOGLYCAN DL-ENDOPEPTIDASE CWLO"/>
    <property type="match status" value="1"/>
</dbReference>
<sequence>MTRARVIRPVVDLLRKPKGPRDRQLLYGDGLDVTEQSGGWCRVVSDKDGYQGWLRADQLGPDAPATHWIWAPATHAYAQPDIKSPDRVSLSFGSRIVVLSQQDRFVETELGFIPAAHVKPVGTLLNDPVAVAELFLGTPYLWGGNSRWGLDCSGLVQAGLLACGVACPGDSGDQEWELGTALPQGTPAQRGDLLFWKGHVAWVSGDNMLLHANAHHMAVVFEPMDQAIARIEAQGDGPVTAHKRL</sequence>
<dbReference type="PANTHER" id="PTHR47359:SF3">
    <property type="entry name" value="NLP_P60 DOMAIN-CONTAINING PROTEIN-RELATED"/>
    <property type="match status" value="1"/>
</dbReference>
<feature type="domain" description="NlpC/P60" evidence="5">
    <location>
        <begin position="122"/>
        <end position="245"/>
    </location>
</feature>
<evidence type="ECO:0000313" key="7">
    <source>
        <dbReference type="Proteomes" id="UP000325134"/>
    </source>
</evidence>
<dbReference type="Pfam" id="PF18348">
    <property type="entry name" value="SH3_16"/>
    <property type="match status" value="1"/>
</dbReference>
<dbReference type="GO" id="GO:0006508">
    <property type="term" value="P:proteolysis"/>
    <property type="evidence" value="ECO:0007669"/>
    <property type="project" value="UniProtKB-KW"/>
</dbReference>
<dbReference type="Pfam" id="PF00877">
    <property type="entry name" value="NLPC_P60"/>
    <property type="match status" value="1"/>
</dbReference>
<dbReference type="InterPro" id="IPR041382">
    <property type="entry name" value="SH3_16"/>
</dbReference>
<evidence type="ECO:0000259" key="5">
    <source>
        <dbReference type="PROSITE" id="PS51935"/>
    </source>
</evidence>
<protein>
    <submittedName>
        <fullName evidence="6">SH3 domain-containing protein</fullName>
    </submittedName>
</protein>
<dbReference type="GO" id="GO:0008234">
    <property type="term" value="F:cysteine-type peptidase activity"/>
    <property type="evidence" value="ECO:0007669"/>
    <property type="project" value="UniProtKB-KW"/>
</dbReference>
<dbReference type="Gene3D" id="2.30.30.40">
    <property type="entry name" value="SH3 Domains"/>
    <property type="match status" value="1"/>
</dbReference>
<comment type="similarity">
    <text evidence="1">Belongs to the peptidase C40 family.</text>
</comment>
<evidence type="ECO:0000256" key="3">
    <source>
        <dbReference type="ARBA" id="ARBA00022801"/>
    </source>
</evidence>
<keyword evidence="4" id="KW-0788">Thiol protease</keyword>
<keyword evidence="2" id="KW-0645">Protease</keyword>
<keyword evidence="7" id="KW-1185">Reference proteome</keyword>
<dbReference type="SUPFAM" id="SSF54001">
    <property type="entry name" value="Cysteine proteinases"/>
    <property type="match status" value="1"/>
</dbReference>
<gene>
    <name evidence="6" type="ORF">SAMN05444279_10126</name>
</gene>
<keyword evidence="3" id="KW-0378">Hydrolase</keyword>
<evidence type="ECO:0000313" key="6">
    <source>
        <dbReference type="EMBL" id="SHE29625.1"/>
    </source>
</evidence>
<dbReference type="Proteomes" id="UP000325134">
    <property type="component" value="Unassembled WGS sequence"/>
</dbReference>
<organism evidence="6 7">
    <name type="scientific">Ruegeria intermedia</name>
    <dbReference type="NCBI Taxonomy" id="996115"/>
    <lineage>
        <taxon>Bacteria</taxon>
        <taxon>Pseudomonadati</taxon>
        <taxon>Pseudomonadota</taxon>
        <taxon>Alphaproteobacteria</taxon>
        <taxon>Rhodobacterales</taxon>
        <taxon>Roseobacteraceae</taxon>
        <taxon>Ruegeria</taxon>
    </lineage>
</organism>
<evidence type="ECO:0000256" key="2">
    <source>
        <dbReference type="ARBA" id="ARBA00022670"/>
    </source>
</evidence>
<dbReference type="OrthoDB" id="9813368at2"/>
<dbReference type="PROSITE" id="PS51935">
    <property type="entry name" value="NLPC_P60"/>
    <property type="match status" value="1"/>
</dbReference>
<evidence type="ECO:0000256" key="1">
    <source>
        <dbReference type="ARBA" id="ARBA00007074"/>
    </source>
</evidence>
<dbReference type="InterPro" id="IPR038765">
    <property type="entry name" value="Papain-like_cys_pep_sf"/>
</dbReference>
<evidence type="ECO:0000256" key="4">
    <source>
        <dbReference type="ARBA" id="ARBA00022807"/>
    </source>
</evidence>
<dbReference type="RefSeq" id="WP_149774041.1">
    <property type="nucleotide sequence ID" value="NZ_FQVK01000001.1"/>
</dbReference>
<dbReference type="AlphaFoldDB" id="A0A1M4SBW1"/>
<proteinExistence type="inferred from homology"/>
<reference evidence="6 7" key="1">
    <citation type="submission" date="2016-11" db="EMBL/GenBank/DDBJ databases">
        <authorList>
            <person name="Varghese N."/>
            <person name="Submissions S."/>
        </authorList>
    </citation>
    <scope>NUCLEOTIDE SEQUENCE [LARGE SCALE GENOMIC DNA]</scope>
    <source>
        <strain evidence="6 7">DSM 29341</strain>
    </source>
</reference>
<name>A0A1M4SBW1_9RHOB</name>
<dbReference type="InterPro" id="IPR051794">
    <property type="entry name" value="PG_Endopeptidase_C40"/>
</dbReference>
<dbReference type="InterPro" id="IPR000064">
    <property type="entry name" value="NLP_P60_dom"/>
</dbReference>
<dbReference type="Gene3D" id="3.90.1720.10">
    <property type="entry name" value="endopeptidase domain like (from Nostoc punctiforme)"/>
    <property type="match status" value="1"/>
</dbReference>
<accession>A0A1M4SBW1</accession>